<dbReference type="Pfam" id="PF07943">
    <property type="entry name" value="PBP5_C"/>
    <property type="match status" value="1"/>
</dbReference>
<dbReference type="EMBL" id="FNNQ01000004">
    <property type="protein sequence ID" value="SDW56421.1"/>
    <property type="molecule type" value="Genomic_DNA"/>
</dbReference>
<dbReference type="PANTHER" id="PTHR21581">
    <property type="entry name" value="D-ALANYL-D-ALANINE CARBOXYPEPTIDASE"/>
    <property type="match status" value="1"/>
</dbReference>
<evidence type="ECO:0000256" key="2">
    <source>
        <dbReference type="ARBA" id="ARBA00007164"/>
    </source>
</evidence>
<dbReference type="GO" id="GO:0071555">
    <property type="term" value="P:cell wall organization"/>
    <property type="evidence" value="ECO:0007669"/>
    <property type="project" value="UniProtKB-KW"/>
</dbReference>
<reference evidence="18 19" key="1">
    <citation type="submission" date="2016-10" db="EMBL/GenBank/DDBJ databases">
        <authorList>
            <person name="de Groot N.N."/>
        </authorList>
    </citation>
    <scope>NUCLEOTIDE SEQUENCE [LARGE SCALE GENOMIC DNA]</scope>
    <source>
        <strain evidence="18 19">DSM 45610</strain>
    </source>
</reference>
<dbReference type="EC" id="3.4.16.4" evidence="3"/>
<organism evidence="18 19">
    <name type="scientific">Marininema mesophilum</name>
    <dbReference type="NCBI Taxonomy" id="1048340"/>
    <lineage>
        <taxon>Bacteria</taxon>
        <taxon>Bacillati</taxon>
        <taxon>Bacillota</taxon>
        <taxon>Bacilli</taxon>
        <taxon>Bacillales</taxon>
        <taxon>Thermoactinomycetaceae</taxon>
        <taxon>Marininema</taxon>
    </lineage>
</organism>
<feature type="domain" description="Peptidase S11 D-alanyl-D-alanine carboxypeptidase A N-terminal" evidence="16">
    <location>
        <begin position="35"/>
        <end position="257"/>
    </location>
</feature>
<keyword evidence="10" id="KW-0961">Cell wall biogenesis/degradation</keyword>
<dbReference type="SUPFAM" id="SSF56601">
    <property type="entry name" value="beta-lactamase/transpeptidase-like"/>
    <property type="match status" value="1"/>
</dbReference>
<dbReference type="Gene3D" id="3.40.710.10">
    <property type="entry name" value="DD-peptidase/beta-lactamase superfamily"/>
    <property type="match status" value="1"/>
</dbReference>
<evidence type="ECO:0000256" key="3">
    <source>
        <dbReference type="ARBA" id="ARBA00012448"/>
    </source>
</evidence>
<evidence type="ECO:0000313" key="19">
    <source>
        <dbReference type="Proteomes" id="UP000198534"/>
    </source>
</evidence>
<gene>
    <name evidence="18" type="ORF">SAMN05444487_104130</name>
</gene>
<keyword evidence="8" id="KW-0133">Cell shape</keyword>
<protein>
    <recommendedName>
        <fullName evidence="3">serine-type D-Ala-D-Ala carboxypeptidase</fullName>
        <ecNumber evidence="3">3.4.16.4</ecNumber>
    </recommendedName>
</protein>
<keyword evidence="7" id="KW-0378">Hydrolase</keyword>
<feature type="binding site" evidence="13">
    <location>
        <position position="227"/>
    </location>
    <ligand>
        <name>substrate</name>
    </ligand>
</feature>
<keyword evidence="19" id="KW-1185">Reference proteome</keyword>
<dbReference type="GO" id="GO:0008360">
    <property type="term" value="P:regulation of cell shape"/>
    <property type="evidence" value="ECO:0007669"/>
    <property type="project" value="UniProtKB-KW"/>
</dbReference>
<dbReference type="InterPro" id="IPR012907">
    <property type="entry name" value="Peptidase_S11_C"/>
</dbReference>
<evidence type="ECO:0000256" key="15">
    <source>
        <dbReference type="SAM" id="SignalP"/>
    </source>
</evidence>
<dbReference type="OrthoDB" id="9791132at2"/>
<dbReference type="InterPro" id="IPR018044">
    <property type="entry name" value="Peptidase_S11"/>
</dbReference>
<proteinExistence type="inferred from homology"/>
<evidence type="ECO:0000256" key="9">
    <source>
        <dbReference type="ARBA" id="ARBA00022984"/>
    </source>
</evidence>
<evidence type="ECO:0000256" key="12">
    <source>
        <dbReference type="PIRSR" id="PIRSR618044-1"/>
    </source>
</evidence>
<name>A0A1H2UK00_9BACL</name>
<dbReference type="Proteomes" id="UP000198534">
    <property type="component" value="Unassembled WGS sequence"/>
</dbReference>
<keyword evidence="6 15" id="KW-0732">Signal</keyword>
<feature type="active site" description="Proton acceptor" evidence="12">
    <location>
        <position position="68"/>
    </location>
</feature>
<dbReference type="InterPro" id="IPR001967">
    <property type="entry name" value="Peptidase_S11_N"/>
</dbReference>
<keyword evidence="4 18" id="KW-0121">Carboxypeptidase</keyword>
<dbReference type="GO" id="GO:0009252">
    <property type="term" value="P:peptidoglycan biosynthetic process"/>
    <property type="evidence" value="ECO:0007669"/>
    <property type="project" value="UniProtKB-KW"/>
</dbReference>
<evidence type="ECO:0000256" key="5">
    <source>
        <dbReference type="ARBA" id="ARBA00022670"/>
    </source>
</evidence>
<evidence type="ECO:0000256" key="14">
    <source>
        <dbReference type="RuleBase" id="RU004016"/>
    </source>
</evidence>
<evidence type="ECO:0000259" key="16">
    <source>
        <dbReference type="Pfam" id="PF00768"/>
    </source>
</evidence>
<dbReference type="AlphaFoldDB" id="A0A1H2UK00"/>
<evidence type="ECO:0000256" key="6">
    <source>
        <dbReference type="ARBA" id="ARBA00022729"/>
    </source>
</evidence>
<dbReference type="GO" id="GO:0009002">
    <property type="term" value="F:serine-type D-Ala-D-Ala carboxypeptidase activity"/>
    <property type="evidence" value="ECO:0007669"/>
    <property type="project" value="UniProtKB-EC"/>
</dbReference>
<sequence length="381" mass="41710">MRYPAILTAAILALLFCTSGAQAVRGELPPELSSELSAHAAAVIDVNSNRILFEKEAQKRMRIASLTKIMTAIVAIENADVDKKVTVGPGAVGVEGSSIYLKQGDQVPLRTLLYGLLLRSGNDAAVAIAQHVGGSLEGFAYMMNEKAAYLGLKGTHFENPHGLDSDEHYSTAEDMARLTAYALKNPIFKKVVSTQVKKVPWPGEDWQRRWKNKNKMLRLYPGADGVKTGYTKLSKRTLVSSATREGRQIVTVTLDASDDWNDSMNLLDYGFNQYHAAELISKGQKIAPLSKWRRSGLAMIAEKPFTYPLTEEEKGTAEVKPMLTYPVSKIKKEGMRIGIGRIYLKGKLIGSVPLISGVPKEETSLSDWIQVIAEVLGRSGG</sequence>
<accession>A0A1H2UK00</accession>
<dbReference type="Gene3D" id="2.30.140.30">
    <property type="match status" value="1"/>
</dbReference>
<dbReference type="RefSeq" id="WP_091737422.1">
    <property type="nucleotide sequence ID" value="NZ_FNNQ01000004.1"/>
</dbReference>
<dbReference type="STRING" id="1048340.SAMN05444487_104130"/>
<comment type="pathway">
    <text evidence="1">Cell wall biogenesis; peptidoglycan biosynthesis.</text>
</comment>
<dbReference type="PRINTS" id="PR00725">
    <property type="entry name" value="DADACBPTASE1"/>
</dbReference>
<dbReference type="GO" id="GO:0006508">
    <property type="term" value="P:proteolysis"/>
    <property type="evidence" value="ECO:0007669"/>
    <property type="project" value="UniProtKB-KW"/>
</dbReference>
<evidence type="ECO:0000259" key="17">
    <source>
        <dbReference type="Pfam" id="PF07943"/>
    </source>
</evidence>
<evidence type="ECO:0000256" key="13">
    <source>
        <dbReference type="PIRSR" id="PIRSR618044-2"/>
    </source>
</evidence>
<comment type="catalytic activity">
    <reaction evidence="11">
        <text>Preferential cleavage: (Ac)2-L-Lys-D-Ala-|-D-Ala. Also transpeptidation of peptidyl-alanyl moieties that are N-acyl substituents of D-alanine.</text>
        <dbReference type="EC" id="3.4.16.4"/>
    </reaction>
</comment>
<feature type="signal peptide" evidence="15">
    <location>
        <begin position="1"/>
        <end position="23"/>
    </location>
</feature>
<evidence type="ECO:0000256" key="4">
    <source>
        <dbReference type="ARBA" id="ARBA00022645"/>
    </source>
</evidence>
<evidence type="ECO:0000256" key="8">
    <source>
        <dbReference type="ARBA" id="ARBA00022960"/>
    </source>
</evidence>
<feature type="active site" description="Acyl-ester intermediate" evidence="12">
    <location>
        <position position="65"/>
    </location>
</feature>
<dbReference type="Pfam" id="PF00768">
    <property type="entry name" value="Peptidase_S11"/>
    <property type="match status" value="1"/>
</dbReference>
<keyword evidence="9" id="KW-0573">Peptidoglycan synthesis</keyword>
<evidence type="ECO:0000256" key="10">
    <source>
        <dbReference type="ARBA" id="ARBA00023316"/>
    </source>
</evidence>
<evidence type="ECO:0000256" key="7">
    <source>
        <dbReference type="ARBA" id="ARBA00022801"/>
    </source>
</evidence>
<evidence type="ECO:0000256" key="11">
    <source>
        <dbReference type="ARBA" id="ARBA00034000"/>
    </source>
</evidence>
<dbReference type="PANTHER" id="PTHR21581:SF33">
    <property type="entry name" value="D-ALANYL-D-ALANINE CARBOXYPEPTIDASE DACB"/>
    <property type="match status" value="1"/>
</dbReference>
<dbReference type="InterPro" id="IPR012338">
    <property type="entry name" value="Beta-lactam/transpept-like"/>
</dbReference>
<feature type="chain" id="PRO_5011552790" description="serine-type D-Ala-D-Ala carboxypeptidase" evidence="15">
    <location>
        <begin position="24"/>
        <end position="381"/>
    </location>
</feature>
<comment type="similarity">
    <text evidence="2 14">Belongs to the peptidase S11 family.</text>
</comment>
<keyword evidence="5" id="KW-0645">Protease</keyword>
<evidence type="ECO:0000313" key="18">
    <source>
        <dbReference type="EMBL" id="SDW56421.1"/>
    </source>
</evidence>
<feature type="active site" evidence="12">
    <location>
        <position position="120"/>
    </location>
</feature>
<evidence type="ECO:0000256" key="1">
    <source>
        <dbReference type="ARBA" id="ARBA00004752"/>
    </source>
</evidence>
<feature type="domain" description="Peptidase S11 D-Ala-D-Ala carboxypeptidase A C-terminal" evidence="17">
    <location>
        <begin position="276"/>
        <end position="356"/>
    </location>
</feature>